<sequence length="781" mass="87513">MEFKDDLGKPWRYEDDGLTVTRSCVWSPPGCHPVGCGVKFYADEDGTLVKVEGDENQPVTKGRLCPRCLTLKDYVNHPDRIKYPMKRDPKYRGQADKWERITWEEAFDLIESEWKRITAKYGPTSVAVWAGTGREGGTFMPYAAAIFATPNYCYTQSGYACYLPRMAASAYVLGAVYPEIDFAGGLEGTYDNPEFKVPEVIMLVGKDPLPSNPDGFFGHSVVDLMRRGAKLITIDPRTNWVSTRAAYNLRLRPGTDTALLMAMLNVIINEDLYDHDFVEKWTYGFDQLAERVQAIPPAKAAVICDVPEEDIIAAARMYANAKPASIAWGLATDQKANGQQMAHCVMALMAITGNIDIPGGNIIGGFADSLNEPGFGFSTMTDETKDALLGLHEYPAYCGMLLNAHADLMLKALETEEPYPIKMGLYAGNNLLAGTCAAEPRRWHDAMIKSLEFNIGFDVWMTPSTQSTCDLMLPLTTVAERDGVVFTHYSSLPVTYGIMTPAIKRIGETKSDMELGWELGRRLQPEFWSQYTDFEDFVSKFRLMGKMSLSEAREKVCIQRGHTYRKYEKGLLRGDGQLGFNTPTGRVELWSTMFQRFGDDPLPYYEEPQYSPVSTPGLLDEFPFVLTTGARRYEYFHSEGKQIPYLREIHPEPTFDINPADAEALGIAQNDMCVLRNQFGVCELRANVSPIVKPGVVQADHGWWYPEEDPNEPHLYGVWRSNINSLIPNFHTGKMGFGAPFKCILCSVKKGSLADEMSHEELIAGGYDRPAHLDWKEGRNA</sequence>
<dbReference type="PANTHER" id="PTHR43742">
    <property type="entry name" value="TRIMETHYLAMINE-N-OXIDE REDUCTASE"/>
    <property type="match status" value="1"/>
</dbReference>
<dbReference type="SMART" id="SM00926">
    <property type="entry name" value="Molybdop_Fe4S4"/>
    <property type="match status" value="1"/>
</dbReference>
<comment type="caution">
    <text evidence="6">The sequence shown here is derived from an EMBL/GenBank/DDBJ whole genome shotgun (WGS) entry which is preliminary data.</text>
</comment>
<dbReference type="Pfam" id="PF04879">
    <property type="entry name" value="Molybdop_Fe4S4"/>
    <property type="match status" value="1"/>
</dbReference>
<dbReference type="SUPFAM" id="SSF53706">
    <property type="entry name" value="Formate dehydrogenase/DMSO reductase, domains 1-3"/>
    <property type="match status" value="1"/>
</dbReference>
<evidence type="ECO:0000259" key="5">
    <source>
        <dbReference type="PROSITE" id="PS51669"/>
    </source>
</evidence>
<organism evidence="6 7">
    <name type="scientific">Adlercreutzia faecimuris</name>
    <dbReference type="NCBI Taxonomy" id="2897341"/>
    <lineage>
        <taxon>Bacteria</taxon>
        <taxon>Bacillati</taxon>
        <taxon>Actinomycetota</taxon>
        <taxon>Coriobacteriia</taxon>
        <taxon>Eggerthellales</taxon>
        <taxon>Eggerthellaceae</taxon>
        <taxon>Adlercreutzia</taxon>
    </lineage>
</organism>
<feature type="domain" description="4Fe-4S Mo/W bis-MGD-type" evidence="5">
    <location>
        <begin position="22"/>
        <end position="79"/>
    </location>
</feature>
<reference evidence="6" key="1">
    <citation type="submission" date="2021-11" db="EMBL/GenBank/DDBJ databases">
        <title>A Novel Adlercreutzia Species, isolated from a Allomyrina dichotoma larva feces.</title>
        <authorList>
            <person name="Suh M.K."/>
        </authorList>
    </citation>
    <scope>NUCLEOTIDE SEQUENCE</scope>
    <source>
        <strain evidence="6">JBNU-10</strain>
    </source>
</reference>
<gene>
    <name evidence="6" type="ORF">LPT13_01710</name>
</gene>
<dbReference type="EMBL" id="JAJMLW010000001">
    <property type="protein sequence ID" value="MCI2241067.1"/>
    <property type="molecule type" value="Genomic_DNA"/>
</dbReference>
<evidence type="ECO:0000256" key="2">
    <source>
        <dbReference type="ARBA" id="ARBA00022723"/>
    </source>
</evidence>
<evidence type="ECO:0000256" key="4">
    <source>
        <dbReference type="ARBA" id="ARBA00023014"/>
    </source>
</evidence>
<dbReference type="InterPro" id="IPR009010">
    <property type="entry name" value="Asp_de-COase-like_dom_sf"/>
</dbReference>
<evidence type="ECO:0000313" key="7">
    <source>
        <dbReference type="Proteomes" id="UP001430755"/>
    </source>
</evidence>
<dbReference type="InterPro" id="IPR006963">
    <property type="entry name" value="Mopterin_OxRdtase_4Fe-4S_dom"/>
</dbReference>
<dbReference type="Gene3D" id="2.40.40.20">
    <property type="match status" value="1"/>
</dbReference>
<dbReference type="InterPro" id="IPR006657">
    <property type="entry name" value="MoPterin_dinucl-bd_dom"/>
</dbReference>
<dbReference type="Proteomes" id="UP001430755">
    <property type="component" value="Unassembled WGS sequence"/>
</dbReference>
<dbReference type="SUPFAM" id="SSF50692">
    <property type="entry name" value="ADC-like"/>
    <property type="match status" value="1"/>
</dbReference>
<evidence type="ECO:0000256" key="3">
    <source>
        <dbReference type="ARBA" id="ARBA00023004"/>
    </source>
</evidence>
<dbReference type="RefSeq" id="WP_242162857.1">
    <property type="nucleotide sequence ID" value="NZ_JAJMLW010000001.1"/>
</dbReference>
<keyword evidence="7" id="KW-1185">Reference proteome</keyword>
<keyword evidence="4" id="KW-0411">Iron-sulfur</keyword>
<accession>A0ABS9WF19</accession>
<dbReference type="Gene3D" id="3.40.50.740">
    <property type="match status" value="1"/>
</dbReference>
<keyword evidence="3" id="KW-0408">Iron</keyword>
<evidence type="ECO:0000313" key="6">
    <source>
        <dbReference type="EMBL" id="MCI2241067.1"/>
    </source>
</evidence>
<proteinExistence type="inferred from homology"/>
<dbReference type="InterPro" id="IPR050612">
    <property type="entry name" value="Prok_Mopterin_Oxidored"/>
</dbReference>
<dbReference type="CDD" id="cd02759">
    <property type="entry name" value="MopB_Acetylene-hydratase"/>
    <property type="match status" value="1"/>
</dbReference>
<name>A0ABS9WF19_9ACTN</name>
<dbReference type="Gene3D" id="3.40.228.10">
    <property type="entry name" value="Dimethylsulfoxide Reductase, domain 2"/>
    <property type="match status" value="1"/>
</dbReference>
<dbReference type="PANTHER" id="PTHR43742:SF6">
    <property type="entry name" value="OXIDOREDUCTASE YYAE-RELATED"/>
    <property type="match status" value="1"/>
</dbReference>
<dbReference type="InterPro" id="IPR006656">
    <property type="entry name" value="Mopterin_OxRdtase"/>
</dbReference>
<dbReference type="Pfam" id="PF00384">
    <property type="entry name" value="Molybdopterin"/>
    <property type="match status" value="1"/>
</dbReference>
<dbReference type="InterPro" id="IPR037949">
    <property type="entry name" value="MopB_CT_Acetylene-hydratase"/>
</dbReference>
<evidence type="ECO:0000256" key="1">
    <source>
        <dbReference type="ARBA" id="ARBA00010312"/>
    </source>
</evidence>
<dbReference type="Gene3D" id="2.20.25.90">
    <property type="entry name" value="ADC-like domains"/>
    <property type="match status" value="1"/>
</dbReference>
<dbReference type="Pfam" id="PF01568">
    <property type="entry name" value="Molydop_binding"/>
    <property type="match status" value="1"/>
</dbReference>
<dbReference type="InterPro" id="IPR041930">
    <property type="entry name" value="Acetylene_hydratase"/>
</dbReference>
<comment type="similarity">
    <text evidence="1">Belongs to the prokaryotic molybdopterin-containing oxidoreductase family.</text>
</comment>
<protein>
    <submittedName>
        <fullName evidence="6">Molybdopterin-dependent oxidoreductase</fullName>
    </submittedName>
</protein>
<dbReference type="PROSITE" id="PS51669">
    <property type="entry name" value="4FE4S_MOW_BIS_MGD"/>
    <property type="match status" value="1"/>
</dbReference>
<dbReference type="CDD" id="cd02781">
    <property type="entry name" value="MopB_CT_Acetylene-hydratase"/>
    <property type="match status" value="1"/>
</dbReference>
<keyword evidence="2" id="KW-0479">Metal-binding</keyword>